<dbReference type="EMBL" id="CP032664">
    <property type="protein sequence ID" value="QQO83402.1"/>
    <property type="molecule type" value="Genomic_DNA"/>
</dbReference>
<reference evidence="1" key="1">
    <citation type="submission" date="2018-09" db="EMBL/GenBank/DDBJ databases">
        <title>Genome sequencing and analysis.</title>
        <authorList>
            <person name="Huang Y.-T."/>
        </authorList>
    </citation>
    <scope>NUCLEOTIDE SEQUENCE</scope>
    <source>
        <strain evidence="1">HIDE</strain>
    </source>
</reference>
<dbReference type="AlphaFoldDB" id="A0A7T8EBK6"/>
<evidence type="ECO:0000313" key="1">
    <source>
        <dbReference type="EMBL" id="QQO83402.1"/>
    </source>
</evidence>
<accession>A0A7T8EBK6</accession>
<dbReference type="RefSeq" id="WP_345861233.1">
    <property type="nucleotide sequence ID" value="NZ_CP032664.1"/>
</dbReference>
<organism evidence="1">
    <name type="scientific">Shewanella algae</name>
    <dbReference type="NCBI Taxonomy" id="38313"/>
    <lineage>
        <taxon>Bacteria</taxon>
        <taxon>Pseudomonadati</taxon>
        <taxon>Pseudomonadota</taxon>
        <taxon>Gammaproteobacteria</taxon>
        <taxon>Alteromonadales</taxon>
        <taxon>Shewanellaceae</taxon>
        <taxon>Shewanella</taxon>
    </lineage>
</organism>
<proteinExistence type="predicted"/>
<protein>
    <submittedName>
        <fullName evidence="1">Tetratricopeptide repeat-containing protein</fullName>
    </submittedName>
</protein>
<sequence>MYIPPEINLLSPFTADEQPMGPYPSLGFLPLFDAELGNGDYFGLYWPLGRETEAPIVCDMWHDEAKLVPAFSGAGKFVAWLEANDWERGDEEPQDADFAPMLVQSAKAFFRGAEKGPATQNDIEAGIILLQQACEQLPEVGDYWFALASQLRRLGRNELAAHAALRAFHSNWAFGIPSDGVMRMLSQVQLQTYLEDDPFIRRLDGFKPGFGGEKHNDNYPIMLAASREYLEAGQVLPGLMLYQNYAYSMYFETQAFQERYGFELTRWQSEFSALCLTHLGDDRRVRLSHETALKP</sequence>
<gene>
    <name evidence="1" type="ORF">D7032_09095</name>
</gene>
<name>A0A7T8EBK6_9GAMM</name>